<dbReference type="AlphaFoldDB" id="A0A1Y2A4Z2"/>
<sequence>MGSRLEREMPVSFGELWERDRPGRHDERGRQREPRGRSPENPVDRHWVQGRDGRWHSPSTRSPGGRPWGPDRNVLIPRPENPYRTYGRNPSEPGPRSHDDDDDDDYYYYYRDQEPTVRPTDPDTWSFLSSSSTSSASTDVDLYIPWSTLGPVQFPNQETKDRATWHIYQALKRLIWRHCDEDFPYGRCLDCAAWLARHIVDTLRLCPPPADLRLITYYEPDLRLRGHPYRYIVRVWCDHWHQLDERTGQPLSLFLFEGNTTSNRNAVVHRLHDRILQRIMDPFVPPWHRQPPLSSAHNPFPDEPIGPGGWSL</sequence>
<organism evidence="2 3">
    <name type="scientific">Clohesyomyces aquaticus</name>
    <dbReference type="NCBI Taxonomy" id="1231657"/>
    <lineage>
        <taxon>Eukaryota</taxon>
        <taxon>Fungi</taxon>
        <taxon>Dikarya</taxon>
        <taxon>Ascomycota</taxon>
        <taxon>Pezizomycotina</taxon>
        <taxon>Dothideomycetes</taxon>
        <taxon>Pleosporomycetidae</taxon>
        <taxon>Pleosporales</taxon>
        <taxon>Lindgomycetaceae</taxon>
        <taxon>Clohesyomyces</taxon>
    </lineage>
</organism>
<gene>
    <name evidence="2" type="ORF">BCR34DRAFT_583861</name>
</gene>
<evidence type="ECO:0000313" key="3">
    <source>
        <dbReference type="Proteomes" id="UP000193144"/>
    </source>
</evidence>
<name>A0A1Y2A4Z2_9PLEO</name>
<evidence type="ECO:0000313" key="2">
    <source>
        <dbReference type="EMBL" id="ORY17095.1"/>
    </source>
</evidence>
<proteinExistence type="predicted"/>
<keyword evidence="3" id="KW-1185">Reference proteome</keyword>
<accession>A0A1Y2A4Z2</accession>
<comment type="caution">
    <text evidence="2">The sequence shown here is derived from an EMBL/GenBank/DDBJ whole genome shotgun (WGS) entry which is preliminary data.</text>
</comment>
<dbReference type="Proteomes" id="UP000193144">
    <property type="component" value="Unassembled WGS sequence"/>
</dbReference>
<evidence type="ECO:0000256" key="1">
    <source>
        <dbReference type="SAM" id="MobiDB-lite"/>
    </source>
</evidence>
<reference evidence="2 3" key="1">
    <citation type="submission" date="2016-07" db="EMBL/GenBank/DDBJ databases">
        <title>Pervasive Adenine N6-methylation of Active Genes in Fungi.</title>
        <authorList>
            <consortium name="DOE Joint Genome Institute"/>
            <person name="Mondo S.J."/>
            <person name="Dannebaum R.O."/>
            <person name="Kuo R.C."/>
            <person name="Labutti K."/>
            <person name="Haridas S."/>
            <person name="Kuo A."/>
            <person name="Salamov A."/>
            <person name="Ahrendt S.R."/>
            <person name="Lipzen A."/>
            <person name="Sullivan W."/>
            <person name="Andreopoulos W.B."/>
            <person name="Clum A."/>
            <person name="Lindquist E."/>
            <person name="Daum C."/>
            <person name="Ramamoorthy G.K."/>
            <person name="Gryganskyi A."/>
            <person name="Culley D."/>
            <person name="Magnuson J.K."/>
            <person name="James T.Y."/>
            <person name="O'Malley M.A."/>
            <person name="Stajich J.E."/>
            <person name="Spatafora J.W."/>
            <person name="Visel A."/>
            <person name="Grigoriev I.V."/>
        </authorList>
    </citation>
    <scope>NUCLEOTIDE SEQUENCE [LARGE SCALE GENOMIC DNA]</scope>
    <source>
        <strain evidence="2 3">CBS 115471</strain>
    </source>
</reference>
<feature type="compositionally biased region" description="Basic and acidic residues" evidence="1">
    <location>
        <begin position="16"/>
        <end position="55"/>
    </location>
</feature>
<feature type="region of interest" description="Disordered" evidence="1">
    <location>
        <begin position="1"/>
        <end position="106"/>
    </location>
</feature>
<protein>
    <submittedName>
        <fullName evidence="2">Uncharacterized protein</fullName>
    </submittedName>
</protein>
<dbReference type="EMBL" id="MCFA01000014">
    <property type="protein sequence ID" value="ORY17095.1"/>
    <property type="molecule type" value="Genomic_DNA"/>
</dbReference>